<dbReference type="Gene3D" id="1.20.1280.290">
    <property type="match status" value="2"/>
</dbReference>
<dbReference type="GO" id="GO:0051119">
    <property type="term" value="F:sugar transmembrane transporter activity"/>
    <property type="evidence" value="ECO:0007669"/>
    <property type="project" value="InterPro"/>
</dbReference>
<dbReference type="GO" id="GO:0016020">
    <property type="term" value="C:membrane"/>
    <property type="evidence" value="ECO:0007669"/>
    <property type="project" value="InterPro"/>
</dbReference>
<comment type="subcellular location">
    <subcellularLocation>
        <location evidence="1">Endomembrane system</location>
        <topology evidence="1">Multi-pass membrane protein</topology>
    </subcellularLocation>
</comment>
<evidence type="ECO:0000256" key="9">
    <source>
        <dbReference type="SAM" id="Phobius"/>
    </source>
</evidence>
<dbReference type="FunFam" id="1.20.1280.290:FF:000002">
    <property type="entry name" value="Bidirectional sugar transporter SWEET"/>
    <property type="match status" value="1"/>
</dbReference>
<dbReference type="GO" id="GO:0012505">
    <property type="term" value="C:endomembrane system"/>
    <property type="evidence" value="ECO:0007669"/>
    <property type="project" value="UniProtKB-SubCell"/>
</dbReference>
<feature type="transmembrane region" description="Helical" evidence="9">
    <location>
        <begin position="68"/>
        <end position="87"/>
    </location>
</feature>
<evidence type="ECO:0000256" key="3">
    <source>
        <dbReference type="ARBA" id="ARBA00022448"/>
    </source>
</evidence>
<evidence type="ECO:0000256" key="4">
    <source>
        <dbReference type="ARBA" id="ARBA00022597"/>
    </source>
</evidence>
<evidence type="ECO:0000256" key="1">
    <source>
        <dbReference type="ARBA" id="ARBA00004127"/>
    </source>
</evidence>
<evidence type="ECO:0000256" key="6">
    <source>
        <dbReference type="ARBA" id="ARBA00022737"/>
    </source>
</evidence>
<name>A0AAV1CD91_OLDCO</name>
<keyword evidence="3" id="KW-0813">Transport</keyword>
<organism evidence="10 11">
    <name type="scientific">Oldenlandia corymbosa var. corymbosa</name>
    <dbReference type="NCBI Taxonomy" id="529605"/>
    <lineage>
        <taxon>Eukaryota</taxon>
        <taxon>Viridiplantae</taxon>
        <taxon>Streptophyta</taxon>
        <taxon>Embryophyta</taxon>
        <taxon>Tracheophyta</taxon>
        <taxon>Spermatophyta</taxon>
        <taxon>Magnoliopsida</taxon>
        <taxon>eudicotyledons</taxon>
        <taxon>Gunneridae</taxon>
        <taxon>Pentapetalae</taxon>
        <taxon>asterids</taxon>
        <taxon>lamiids</taxon>
        <taxon>Gentianales</taxon>
        <taxon>Rubiaceae</taxon>
        <taxon>Rubioideae</taxon>
        <taxon>Spermacoceae</taxon>
        <taxon>Hedyotis-Oldenlandia complex</taxon>
        <taxon>Oldenlandia</taxon>
    </lineage>
</organism>
<reference evidence="10" key="1">
    <citation type="submission" date="2023-03" db="EMBL/GenBank/DDBJ databases">
        <authorList>
            <person name="Julca I."/>
        </authorList>
    </citation>
    <scope>NUCLEOTIDE SEQUENCE</scope>
</reference>
<keyword evidence="6" id="KW-0677">Repeat</keyword>
<dbReference type="PANTHER" id="PTHR10791">
    <property type="entry name" value="RAG1-ACTIVATING PROTEIN 1"/>
    <property type="match status" value="1"/>
</dbReference>
<evidence type="ECO:0000256" key="5">
    <source>
        <dbReference type="ARBA" id="ARBA00022692"/>
    </source>
</evidence>
<dbReference type="InterPro" id="IPR047664">
    <property type="entry name" value="SWEET"/>
</dbReference>
<feature type="transmembrane region" description="Helical" evidence="9">
    <location>
        <begin position="189"/>
        <end position="211"/>
    </location>
</feature>
<dbReference type="AlphaFoldDB" id="A0AAV1CD91"/>
<evidence type="ECO:0000256" key="8">
    <source>
        <dbReference type="ARBA" id="ARBA00023136"/>
    </source>
</evidence>
<keyword evidence="4" id="KW-0762">Sugar transport</keyword>
<dbReference type="Pfam" id="PF03083">
    <property type="entry name" value="MtN3_slv"/>
    <property type="match status" value="2"/>
</dbReference>
<keyword evidence="7 9" id="KW-1133">Transmembrane helix</keyword>
<dbReference type="Proteomes" id="UP001161247">
    <property type="component" value="Chromosome 2"/>
</dbReference>
<dbReference type="GO" id="GO:0051260">
    <property type="term" value="P:protein homooligomerization"/>
    <property type="evidence" value="ECO:0007669"/>
    <property type="project" value="UniProtKB-ARBA"/>
</dbReference>
<feature type="transmembrane region" description="Helical" evidence="9">
    <location>
        <begin position="99"/>
        <end position="118"/>
    </location>
</feature>
<feature type="transmembrane region" description="Helical" evidence="9">
    <location>
        <begin position="130"/>
        <end position="149"/>
    </location>
</feature>
<evidence type="ECO:0000313" key="10">
    <source>
        <dbReference type="EMBL" id="CAI9093425.1"/>
    </source>
</evidence>
<dbReference type="PANTHER" id="PTHR10791:SF130">
    <property type="entry name" value="BIDIRECTIONAL SUGAR TRANSPORTER SWEET6-RELATED"/>
    <property type="match status" value="1"/>
</dbReference>
<gene>
    <name evidence="10" type="ORF">OLC1_LOCUS4839</name>
</gene>
<comment type="similarity">
    <text evidence="2">Belongs to the SWEET sugar transporter family.</text>
</comment>
<evidence type="ECO:0000256" key="7">
    <source>
        <dbReference type="ARBA" id="ARBA00022989"/>
    </source>
</evidence>
<dbReference type="EMBL" id="OX459119">
    <property type="protein sequence ID" value="CAI9093425.1"/>
    <property type="molecule type" value="Genomic_DNA"/>
</dbReference>
<accession>A0AAV1CD91</accession>
<proteinExistence type="inferred from homology"/>
<feature type="transmembrane region" description="Helical" evidence="9">
    <location>
        <begin position="6"/>
        <end position="28"/>
    </location>
</feature>
<sequence>MDSIRTAVGIIGNSIAFLLFLSPVPTFIQIWRGSVEEYSPVPYLATFINCALWVPYGCPFVHPKSLLVITINGAGFAIEAVYIALFITFCQTRQRKMKLAAIVAAELVSVAALAVLVLNLAHTTKLRSAIVGPICMVRNIIMYGAPLSVMGGVIRTRSVEYMPLFLSLASFANGVCWTAYALFKFDLDIFVPNLIGAALGLIQLVLYAMYYNATQRILAERRVQQQNI</sequence>
<evidence type="ECO:0000313" key="11">
    <source>
        <dbReference type="Proteomes" id="UP001161247"/>
    </source>
</evidence>
<evidence type="ECO:0000256" key="2">
    <source>
        <dbReference type="ARBA" id="ARBA00007809"/>
    </source>
</evidence>
<feature type="transmembrane region" description="Helical" evidence="9">
    <location>
        <begin position="161"/>
        <end position="183"/>
    </location>
</feature>
<protein>
    <submittedName>
        <fullName evidence="10">OLC1v1028925C1</fullName>
    </submittedName>
</protein>
<keyword evidence="8 9" id="KW-0472">Membrane</keyword>
<dbReference type="InterPro" id="IPR004316">
    <property type="entry name" value="SWEET_rpt"/>
</dbReference>
<dbReference type="FunFam" id="1.20.1280.290:FF:000001">
    <property type="entry name" value="Bidirectional sugar transporter SWEET"/>
    <property type="match status" value="1"/>
</dbReference>
<keyword evidence="5 9" id="KW-0812">Transmembrane</keyword>
<keyword evidence="11" id="KW-1185">Reference proteome</keyword>